<dbReference type="STRING" id="1913578.LPB140_01390"/>
<proteinExistence type="predicted"/>
<keyword evidence="1" id="KW-0472">Membrane</keyword>
<feature type="transmembrane region" description="Helical" evidence="1">
    <location>
        <begin position="57"/>
        <end position="78"/>
    </location>
</feature>
<keyword evidence="3" id="KW-1185">Reference proteome</keyword>
<sequence>MWGILTFILLLPLAAMQFTDQVNWTGFDFFIAASLLFGMAMAIEIAICLIPQKISRYIIVAIIILTALSFWIDGAVGIF</sequence>
<name>A0A1L3J990_9SPHN</name>
<accession>A0A1L3J990</accession>
<evidence type="ECO:0000256" key="1">
    <source>
        <dbReference type="SAM" id="Phobius"/>
    </source>
</evidence>
<gene>
    <name evidence="2" type="ORF">LPB140_01390</name>
</gene>
<evidence type="ECO:0000313" key="2">
    <source>
        <dbReference type="EMBL" id="APG61712.1"/>
    </source>
</evidence>
<protein>
    <submittedName>
        <fullName evidence="2">Uncharacterized protein</fullName>
    </submittedName>
</protein>
<dbReference type="AlphaFoldDB" id="A0A1L3J990"/>
<organism evidence="2 3">
    <name type="scientific">Sphingorhabdus lutea</name>
    <dbReference type="NCBI Taxonomy" id="1913578"/>
    <lineage>
        <taxon>Bacteria</taxon>
        <taxon>Pseudomonadati</taxon>
        <taxon>Pseudomonadota</taxon>
        <taxon>Alphaproteobacteria</taxon>
        <taxon>Sphingomonadales</taxon>
        <taxon>Sphingomonadaceae</taxon>
        <taxon>Sphingorhabdus</taxon>
    </lineage>
</organism>
<evidence type="ECO:0000313" key="3">
    <source>
        <dbReference type="Proteomes" id="UP000242561"/>
    </source>
</evidence>
<dbReference type="Proteomes" id="UP000242561">
    <property type="component" value="Chromosome"/>
</dbReference>
<dbReference type="KEGG" id="sphl:LPB140_01390"/>
<dbReference type="EMBL" id="CP018154">
    <property type="protein sequence ID" value="APG61712.1"/>
    <property type="molecule type" value="Genomic_DNA"/>
</dbReference>
<reference evidence="2 3" key="1">
    <citation type="submission" date="2016-11" db="EMBL/GenBank/DDBJ databases">
        <title>Sphingorhabdus sp. LPB0140, isolated from marine environment.</title>
        <authorList>
            <person name="Kim E."/>
            <person name="Yi H."/>
        </authorList>
    </citation>
    <scope>NUCLEOTIDE SEQUENCE [LARGE SCALE GENOMIC DNA]</scope>
    <source>
        <strain evidence="2 3">LPB0140</strain>
    </source>
</reference>
<keyword evidence="1" id="KW-0812">Transmembrane</keyword>
<keyword evidence="1" id="KW-1133">Transmembrane helix</keyword>
<feature type="transmembrane region" description="Helical" evidence="1">
    <location>
        <begin position="29"/>
        <end position="50"/>
    </location>
</feature>